<keyword evidence="1" id="KW-1133">Transmembrane helix</keyword>
<keyword evidence="1" id="KW-0812">Transmembrane</keyword>
<evidence type="ECO:0000313" key="2">
    <source>
        <dbReference type="EMBL" id="SVE24385.1"/>
    </source>
</evidence>
<sequence>YFPNEWGAGVAILFLLAYLGYVFSFIETSKFQKYKI</sequence>
<name>A0A383BYP2_9ZZZZ</name>
<dbReference type="EMBL" id="UINC01203910">
    <property type="protein sequence ID" value="SVE24385.1"/>
    <property type="molecule type" value="Genomic_DNA"/>
</dbReference>
<dbReference type="AlphaFoldDB" id="A0A383BYP2"/>
<protein>
    <submittedName>
        <fullName evidence="2">Uncharacterized protein</fullName>
    </submittedName>
</protein>
<organism evidence="2">
    <name type="scientific">marine metagenome</name>
    <dbReference type="NCBI Taxonomy" id="408172"/>
    <lineage>
        <taxon>unclassified sequences</taxon>
        <taxon>metagenomes</taxon>
        <taxon>ecological metagenomes</taxon>
    </lineage>
</organism>
<feature type="transmembrane region" description="Helical" evidence="1">
    <location>
        <begin position="6"/>
        <end position="26"/>
    </location>
</feature>
<proteinExistence type="predicted"/>
<gene>
    <name evidence="2" type="ORF">METZ01_LOCUS477239</name>
</gene>
<evidence type="ECO:0000256" key="1">
    <source>
        <dbReference type="SAM" id="Phobius"/>
    </source>
</evidence>
<feature type="non-terminal residue" evidence="2">
    <location>
        <position position="1"/>
    </location>
</feature>
<keyword evidence="1" id="KW-0472">Membrane</keyword>
<accession>A0A383BYP2</accession>
<reference evidence="2" key="1">
    <citation type="submission" date="2018-05" db="EMBL/GenBank/DDBJ databases">
        <authorList>
            <person name="Lanie J.A."/>
            <person name="Ng W.-L."/>
            <person name="Kazmierczak K.M."/>
            <person name="Andrzejewski T.M."/>
            <person name="Davidsen T.M."/>
            <person name="Wayne K.J."/>
            <person name="Tettelin H."/>
            <person name="Glass J.I."/>
            <person name="Rusch D."/>
            <person name="Podicherti R."/>
            <person name="Tsui H.-C.T."/>
            <person name="Winkler M.E."/>
        </authorList>
    </citation>
    <scope>NUCLEOTIDE SEQUENCE</scope>
</reference>